<evidence type="ECO:0000256" key="7">
    <source>
        <dbReference type="PIRSR" id="PIRSR617512-2"/>
    </source>
</evidence>
<feature type="binding site" evidence="8">
    <location>
        <position position="278"/>
    </location>
    <ligand>
        <name>Ca(2+)</name>
        <dbReference type="ChEBI" id="CHEBI:29108"/>
    </ligand>
</feature>
<evidence type="ECO:0000256" key="9">
    <source>
        <dbReference type="PIRSR" id="PIRSR617512-4"/>
    </source>
</evidence>
<evidence type="ECO:0000256" key="1">
    <source>
        <dbReference type="ARBA" id="ARBA00008156"/>
    </source>
</evidence>
<dbReference type="NCBIfam" id="TIGR03075">
    <property type="entry name" value="PQQ_enz_alc_DH"/>
    <property type="match status" value="1"/>
</dbReference>
<keyword evidence="13" id="KW-1185">Reference proteome</keyword>
<evidence type="ECO:0000313" key="12">
    <source>
        <dbReference type="EMBL" id="ANV99754.1"/>
    </source>
</evidence>
<evidence type="ECO:0000259" key="11">
    <source>
        <dbReference type="Pfam" id="PF01011"/>
    </source>
</evidence>
<dbReference type="Proteomes" id="UP000092839">
    <property type="component" value="Chromosome"/>
</dbReference>
<dbReference type="CDD" id="cd10278">
    <property type="entry name" value="PQQ_MDH"/>
    <property type="match status" value="1"/>
</dbReference>
<keyword evidence="3 10" id="KW-0732">Signal</keyword>
<proteinExistence type="inferred from homology"/>
<dbReference type="Gene3D" id="2.140.10.10">
    <property type="entry name" value="Quinoprotein alcohol dehydrogenase-like superfamily"/>
    <property type="match status" value="1"/>
</dbReference>
<evidence type="ECO:0000256" key="5">
    <source>
        <dbReference type="ARBA" id="ARBA00023002"/>
    </source>
</evidence>
<comment type="similarity">
    <text evidence="1">Belongs to the bacterial PQQ dehydrogenase family.</text>
</comment>
<feature type="signal peptide" evidence="10">
    <location>
        <begin position="1"/>
        <end position="23"/>
    </location>
</feature>
<sequence length="598" mass="65226">MRELLSRLCFSAAAILAVDAANANDELIKMSQNPKEWVMPTGNYANHRYSQLKQITSDNVANLQVAWTFSTGVLRGHEGGPLMIGDVLYVHGPFPNPVFALDLKNDGRILWKYEPKQDPNVIPIMCCDTVNRGVAYGDGKIFLYQADTTLVALDAKTGKVVWSVKNGDTSKGETGTSAPMVVKDKVFVGNSGGEFGVRGSMTAYDIKTGKQAWRAYSVGPDSEMLIDPQKTTELGKPVGSDSSLKSWEGDQWKIGGSTTWGWYSYDPELNLVYYGSANPGTWNPSQRPGDNKWSMTIFARDVDSGMARWVYQMTPHDEWDYDGVNEMILVDQTVGGTPRKLLVHFDRNGFAYTLDRTNGELLVAEKYDPVVNWATKVDMDKSSKTYGRPLVDSKYSTQREDVNVKGICPAALGTKDQQPAAFSPETGLFYVPTNHVCMDYEPFKVNYTAGQPYVGATLSMYPPRGEDHMGNFIAWDARTGKIVWSNKEQFSVWSGALATAGNVVFYGTLEGHLKAVDAKTGKELYKFKTPSGIIGNVITYEQSGKQYVAILSGVGGWAGIGLAAGLTEPTAGLGAVGGYAALSNFTALGGQLTVFSLP</sequence>
<feature type="domain" description="Pyrrolo-quinoline quinone repeat" evidence="11">
    <location>
        <begin position="37"/>
        <end position="389"/>
    </location>
</feature>
<feature type="domain" description="Pyrrolo-quinoline quinone repeat" evidence="11">
    <location>
        <begin position="494"/>
        <end position="548"/>
    </location>
</feature>
<reference evidence="12 13" key="1">
    <citation type="submission" date="2016-07" db="EMBL/GenBank/DDBJ databases">
        <title>Complete genome sequence of Bradyrhizobium icense LMTR 13T, a potential inoculant strain isolated from lima bean (Phaseolus lunatus) in Peru.</title>
        <authorList>
            <person name="Ormeno-Orrillo E."/>
            <person name="Duran D."/>
            <person name="Rogel M.A."/>
            <person name="Rey L."/>
            <person name="Imperial J."/>
            <person name="Ruiz-Argueso T."/>
            <person name="Martinez-Romero E."/>
        </authorList>
    </citation>
    <scope>NUCLEOTIDE SEQUENCE [LARGE SCALE GENOMIC DNA]</scope>
    <source>
        <strain evidence="12 13">LMTR 13</strain>
    </source>
</reference>
<feature type="binding site" evidence="7">
    <location>
        <position position="258"/>
    </location>
    <ligand>
        <name>pyrroloquinoline quinone</name>
        <dbReference type="ChEBI" id="CHEBI:58442"/>
    </ligand>
</feature>
<keyword evidence="2 8" id="KW-0479">Metal-binding</keyword>
<dbReference type="GO" id="GO:0016614">
    <property type="term" value="F:oxidoreductase activity, acting on CH-OH group of donors"/>
    <property type="evidence" value="ECO:0007669"/>
    <property type="project" value="InterPro"/>
</dbReference>
<comment type="cofactor">
    <cofactor evidence="7">
        <name>pyrroloquinoline quinone</name>
        <dbReference type="ChEBI" id="CHEBI:58442"/>
    </cofactor>
    <text evidence="7">Binds 1 PQQ group per subunit.</text>
</comment>
<organism evidence="12 13">
    <name type="scientific">Bradyrhizobium icense</name>
    <dbReference type="NCBI Taxonomy" id="1274631"/>
    <lineage>
        <taxon>Bacteria</taxon>
        <taxon>Pseudomonadati</taxon>
        <taxon>Pseudomonadota</taxon>
        <taxon>Alphaproteobacteria</taxon>
        <taxon>Hyphomicrobiales</taxon>
        <taxon>Nitrobacteraceae</taxon>
        <taxon>Bradyrhizobium</taxon>
    </lineage>
</organism>
<feature type="chain" id="PRO_5008530364" evidence="10">
    <location>
        <begin position="24"/>
        <end position="598"/>
    </location>
</feature>
<evidence type="ECO:0000256" key="3">
    <source>
        <dbReference type="ARBA" id="ARBA00022729"/>
    </source>
</evidence>
<feature type="disulfide bond" evidence="9">
    <location>
        <begin position="126"/>
        <end position="127"/>
    </location>
</feature>
<dbReference type="SMART" id="SM00564">
    <property type="entry name" value="PQQ"/>
    <property type="match status" value="5"/>
</dbReference>
<keyword evidence="5" id="KW-0560">Oxidoreductase</keyword>
<dbReference type="GO" id="GO:0070968">
    <property type="term" value="F:pyrroloquinoline quinone binding"/>
    <property type="evidence" value="ECO:0007669"/>
    <property type="project" value="UniProtKB-ARBA"/>
</dbReference>
<dbReference type="InterPro" id="IPR002372">
    <property type="entry name" value="PQQ_rpt_dom"/>
</dbReference>
<evidence type="ECO:0000256" key="10">
    <source>
        <dbReference type="SAM" id="SignalP"/>
    </source>
</evidence>
<dbReference type="InterPro" id="IPR018391">
    <property type="entry name" value="PQQ_b-propeller_rpt"/>
</dbReference>
<dbReference type="InterPro" id="IPR017512">
    <property type="entry name" value="PQQ_MeOH/EtOH_DH"/>
</dbReference>
<dbReference type="InterPro" id="IPR011047">
    <property type="entry name" value="Quinoprotein_ADH-like_sf"/>
</dbReference>
<dbReference type="STRING" id="1274631.LMTR13_05740"/>
<feature type="binding site" evidence="7">
    <location>
        <position position="132"/>
    </location>
    <ligand>
        <name>pyrroloquinoline quinone</name>
        <dbReference type="ChEBI" id="CHEBI:58442"/>
    </ligand>
</feature>
<keyword evidence="8" id="KW-0106">Calcium</keyword>
<dbReference type="GO" id="GO:0016020">
    <property type="term" value="C:membrane"/>
    <property type="evidence" value="ECO:0007669"/>
    <property type="project" value="InterPro"/>
</dbReference>
<evidence type="ECO:0000256" key="6">
    <source>
        <dbReference type="PIRSR" id="PIRSR617512-1"/>
    </source>
</evidence>
<keyword evidence="9" id="KW-1015">Disulfide bond</keyword>
<accession>A0A1B1UAG0</accession>
<feature type="binding site" evidence="7">
    <location>
        <position position="78"/>
    </location>
    <ligand>
        <name>pyrroloquinoline quinone</name>
        <dbReference type="ChEBI" id="CHEBI:58442"/>
    </ligand>
</feature>
<protein>
    <submittedName>
        <fullName evidence="12">Methanol dehydrogenase</fullName>
    </submittedName>
</protein>
<dbReference type="FunFam" id="2.140.10.10:FF:000003">
    <property type="entry name" value="Methanol dehydrogenase, large subunit"/>
    <property type="match status" value="1"/>
</dbReference>
<evidence type="ECO:0000256" key="4">
    <source>
        <dbReference type="ARBA" id="ARBA00022891"/>
    </source>
</evidence>
<dbReference type="PANTHER" id="PTHR32303">
    <property type="entry name" value="QUINOPROTEIN ALCOHOL DEHYDROGENASE (CYTOCHROME C)"/>
    <property type="match status" value="1"/>
</dbReference>
<evidence type="ECO:0000256" key="2">
    <source>
        <dbReference type="ARBA" id="ARBA00022723"/>
    </source>
</evidence>
<evidence type="ECO:0000313" key="13">
    <source>
        <dbReference type="Proteomes" id="UP000092839"/>
    </source>
</evidence>
<dbReference type="AlphaFoldDB" id="A0A1B1UAG0"/>
<evidence type="ECO:0000256" key="8">
    <source>
        <dbReference type="PIRSR" id="PIRSR617512-3"/>
    </source>
</evidence>
<dbReference type="Pfam" id="PF01011">
    <property type="entry name" value="PQQ"/>
    <property type="match status" value="2"/>
</dbReference>
<dbReference type="OrthoDB" id="9794322at2"/>
<dbReference type="RefSeq" id="WP_065727047.1">
    <property type="nucleotide sequence ID" value="NZ_CP016428.1"/>
</dbReference>
<dbReference type="SUPFAM" id="SSF50998">
    <property type="entry name" value="Quinoprotein alcohol dehydrogenase-like"/>
    <property type="match status" value="1"/>
</dbReference>
<feature type="binding site" evidence="7">
    <location>
        <position position="176"/>
    </location>
    <ligand>
        <name>pyrroloquinoline quinone</name>
        <dbReference type="ChEBI" id="CHEBI:58442"/>
    </ligand>
</feature>
<dbReference type="PANTHER" id="PTHR32303:SF4">
    <property type="entry name" value="QUINOPROTEIN GLUCOSE DEHYDROGENASE"/>
    <property type="match status" value="1"/>
</dbReference>
<name>A0A1B1UAG0_9BRAD</name>
<keyword evidence="4 7" id="KW-0634">PQQ</keyword>
<comment type="cofactor">
    <cofactor evidence="8">
        <name>Ca(2+)</name>
        <dbReference type="ChEBI" id="CHEBI:29108"/>
    </cofactor>
    <text evidence="8">Binds 1 Ca(2+) ion per subunit.</text>
</comment>
<dbReference type="KEGG" id="bic:LMTR13_05740"/>
<dbReference type="EMBL" id="CP016428">
    <property type="protein sequence ID" value="ANV99754.1"/>
    <property type="molecule type" value="Genomic_DNA"/>
</dbReference>
<feature type="binding site" evidence="8">
    <location>
        <position position="320"/>
    </location>
    <ligand>
        <name>Ca(2+)</name>
        <dbReference type="ChEBI" id="CHEBI:29108"/>
    </ligand>
</feature>
<dbReference type="GO" id="GO:0005509">
    <property type="term" value="F:calcium ion binding"/>
    <property type="evidence" value="ECO:0007669"/>
    <property type="project" value="InterPro"/>
</dbReference>
<feature type="active site" description="Proton acceptor" evidence="6">
    <location>
        <position position="320"/>
    </location>
</feature>
<gene>
    <name evidence="12" type="ORF">LMTR13_05740</name>
</gene>
<feature type="binding site" evidence="8">
    <location>
        <position position="194"/>
    </location>
    <ligand>
        <name>Ca(2+)</name>
        <dbReference type="ChEBI" id="CHEBI:29108"/>
    </ligand>
</feature>